<keyword evidence="1" id="KW-1133">Transmembrane helix</keyword>
<evidence type="ECO:0000313" key="3">
    <source>
        <dbReference type="Proteomes" id="UP001159659"/>
    </source>
</evidence>
<dbReference type="InterPro" id="IPR017972">
    <property type="entry name" value="Cyt_P450_CS"/>
</dbReference>
<dbReference type="GO" id="GO:0016705">
    <property type="term" value="F:oxidoreductase activity, acting on paired donors, with incorporation or reduction of molecular oxygen"/>
    <property type="evidence" value="ECO:0007669"/>
    <property type="project" value="InterPro"/>
</dbReference>
<evidence type="ECO:0000313" key="2">
    <source>
        <dbReference type="EMBL" id="CAI5716355.1"/>
    </source>
</evidence>
<reference evidence="2" key="1">
    <citation type="submission" date="2022-12" db="EMBL/GenBank/DDBJ databases">
        <authorList>
            <person name="Webb A."/>
        </authorList>
    </citation>
    <scope>NUCLEOTIDE SEQUENCE</scope>
    <source>
        <strain evidence="2">Pf2</strain>
    </source>
</reference>
<dbReference type="AlphaFoldDB" id="A0AAV0T7G5"/>
<evidence type="ECO:0008006" key="4">
    <source>
        <dbReference type="Google" id="ProtNLM"/>
    </source>
</evidence>
<feature type="transmembrane region" description="Helical" evidence="1">
    <location>
        <begin position="6"/>
        <end position="24"/>
    </location>
</feature>
<dbReference type="EMBL" id="CANTFK010000417">
    <property type="protein sequence ID" value="CAI5716355.1"/>
    <property type="molecule type" value="Genomic_DNA"/>
</dbReference>
<organism evidence="2 3">
    <name type="scientific">Peronospora farinosa</name>
    <dbReference type="NCBI Taxonomy" id="134698"/>
    <lineage>
        <taxon>Eukaryota</taxon>
        <taxon>Sar</taxon>
        <taxon>Stramenopiles</taxon>
        <taxon>Oomycota</taxon>
        <taxon>Peronosporomycetes</taxon>
        <taxon>Peronosporales</taxon>
        <taxon>Peronosporaceae</taxon>
        <taxon>Peronospora</taxon>
    </lineage>
</organism>
<dbReference type="Proteomes" id="UP001159659">
    <property type="component" value="Unassembled WGS sequence"/>
</dbReference>
<comment type="caution">
    <text evidence="2">The sequence shown here is derived from an EMBL/GenBank/DDBJ whole genome shotgun (WGS) entry which is preliminary data.</text>
</comment>
<dbReference type="PROSITE" id="PS00086">
    <property type="entry name" value="CYTOCHROME_P450"/>
    <property type="match status" value="1"/>
</dbReference>
<proteinExistence type="predicted"/>
<gene>
    <name evidence="2" type="ORF">PFR002_LOCUS3260</name>
</gene>
<keyword evidence="1" id="KW-0472">Membrane</keyword>
<sequence length="388" mass="44066">MWIGITPIIAIIIAYIVMSMTIGIRSHLLRALLLHLLALSQGVHLVWVYDPHVAFQLLHSSQEKGNLIETFLSVPAWNPIISLESVNGKQWDRMKCHFVQLLKILQPIAKLTTIFTTRSHELLESTTIIDAIKLNELSIACFYEWIFERPFQAQEFAVICQATWEWRKELALKGVADKRIKERTVEWCLNEIRCTPRLYDLFGEKWTEPEYYSLILQPFIISPAINLTDIAVVIQQWIKTTPVTASITPEIIRQCICSAHPFLVVERYFPNGNAEIGIAPNTHVLIPFDEMAGDAYVAGVDLSFGAGTRVCVGRHMAMKAMIGLFTDSLTRSDKFQPRLNHKYSGRHNDGKESVTETLYQLQLGARTIGAAVVDRLSEACVSLWKMKK</sequence>
<keyword evidence="1" id="KW-0812">Transmembrane</keyword>
<name>A0AAV0T7G5_9STRA</name>
<evidence type="ECO:0000256" key="1">
    <source>
        <dbReference type="SAM" id="Phobius"/>
    </source>
</evidence>
<accession>A0AAV0T7G5</accession>
<dbReference type="GO" id="GO:0005506">
    <property type="term" value="F:iron ion binding"/>
    <property type="evidence" value="ECO:0007669"/>
    <property type="project" value="InterPro"/>
</dbReference>
<protein>
    <recommendedName>
        <fullName evidence="4">Cytochrome P450</fullName>
    </recommendedName>
</protein>